<protein>
    <submittedName>
        <fullName evidence="4">D-alanine aminotransferase</fullName>
        <ecNumber evidence="4">2.6.1.21</ecNumber>
    </submittedName>
</protein>
<evidence type="ECO:0000256" key="1">
    <source>
        <dbReference type="ARBA" id="ARBA00001933"/>
    </source>
</evidence>
<dbReference type="GO" id="GO:0005829">
    <property type="term" value="C:cytosol"/>
    <property type="evidence" value="ECO:0007669"/>
    <property type="project" value="TreeGrafter"/>
</dbReference>
<dbReference type="EC" id="2.6.1.21" evidence="4"/>
<dbReference type="InterPro" id="IPR043132">
    <property type="entry name" value="BCAT-like_C"/>
</dbReference>
<keyword evidence="4" id="KW-0808">Transferase</keyword>
<dbReference type="FunFam" id="3.20.10.10:FF:000002">
    <property type="entry name" value="D-alanine aminotransferase"/>
    <property type="match status" value="1"/>
</dbReference>
<dbReference type="GO" id="GO:0008652">
    <property type="term" value="P:amino acid biosynthetic process"/>
    <property type="evidence" value="ECO:0007669"/>
    <property type="project" value="UniProtKB-ARBA"/>
</dbReference>
<dbReference type="PANTHER" id="PTHR42743">
    <property type="entry name" value="AMINO-ACID AMINOTRANSFERASE"/>
    <property type="match status" value="1"/>
</dbReference>
<reference evidence="4" key="1">
    <citation type="submission" date="2020-02" db="EMBL/GenBank/DDBJ databases">
        <authorList>
            <person name="Meier V. D."/>
        </authorList>
    </citation>
    <scope>NUCLEOTIDE SEQUENCE</scope>
    <source>
        <strain evidence="4">AVDCRST_MAG68</strain>
    </source>
</reference>
<dbReference type="AlphaFoldDB" id="A0A6J4KB61"/>
<sequence>MEPIVYLNGGFVPHREARISADDRGFLFGDGVYEVIRAVDGALFEAGAHARRMAAGLQALRIGSLEGGAHALLGVAERLLRENALLEGEATVYLQVTRGAAPRRHTFPAPSTPPTVYVSATRFQPPAELQEHGAAAITQADVRWGRCNVKSTNLLPNILAKQLAAEAGAFEAILVRDGVVTEGASTSVFGVSRGELRTHPLTPHILPGITRAVVLELAAARGLRVDETPLRGAELGRLDEIFLVGTTTDLMPVVVLDGTPVGGGSPGPVTRALQQGYRARFHGAARSLLLST</sequence>
<dbReference type="PANTHER" id="PTHR42743:SF10">
    <property type="entry name" value="D-ALANINE AMINOTRANSFERASE"/>
    <property type="match status" value="1"/>
</dbReference>
<proteinExistence type="inferred from homology"/>
<comment type="cofactor">
    <cofactor evidence="1">
        <name>pyridoxal 5'-phosphate</name>
        <dbReference type="ChEBI" id="CHEBI:597326"/>
    </cofactor>
</comment>
<dbReference type="Pfam" id="PF01063">
    <property type="entry name" value="Aminotran_4"/>
    <property type="match status" value="1"/>
</dbReference>
<dbReference type="EMBL" id="CADCTW010000028">
    <property type="protein sequence ID" value="CAA9301209.1"/>
    <property type="molecule type" value="Genomic_DNA"/>
</dbReference>
<evidence type="ECO:0000313" key="4">
    <source>
        <dbReference type="EMBL" id="CAA9301209.1"/>
    </source>
</evidence>
<evidence type="ECO:0000256" key="3">
    <source>
        <dbReference type="ARBA" id="ARBA00022898"/>
    </source>
</evidence>
<keyword evidence="4" id="KW-0032">Aminotransferase</keyword>
<organism evidence="4">
    <name type="scientific">uncultured Gemmatimonadota bacterium</name>
    <dbReference type="NCBI Taxonomy" id="203437"/>
    <lineage>
        <taxon>Bacteria</taxon>
        <taxon>Pseudomonadati</taxon>
        <taxon>Gemmatimonadota</taxon>
        <taxon>environmental samples</taxon>
    </lineage>
</organism>
<dbReference type="GO" id="GO:0047810">
    <property type="term" value="F:D-alanine-2-oxoglutarate aminotransferase activity"/>
    <property type="evidence" value="ECO:0007669"/>
    <property type="project" value="UniProtKB-EC"/>
</dbReference>
<gene>
    <name evidence="4" type="ORF">AVDCRST_MAG68-459</name>
</gene>
<dbReference type="InterPro" id="IPR043131">
    <property type="entry name" value="BCAT-like_N"/>
</dbReference>
<keyword evidence="3" id="KW-0663">Pyridoxal phosphate</keyword>
<dbReference type="Gene3D" id="3.30.470.10">
    <property type="match status" value="1"/>
</dbReference>
<dbReference type="InterPro" id="IPR001544">
    <property type="entry name" value="Aminotrans_IV"/>
</dbReference>
<dbReference type="InterPro" id="IPR036038">
    <property type="entry name" value="Aminotransferase-like"/>
</dbReference>
<dbReference type="SUPFAM" id="SSF56752">
    <property type="entry name" value="D-aminoacid aminotransferase-like PLP-dependent enzymes"/>
    <property type="match status" value="1"/>
</dbReference>
<evidence type="ECO:0000256" key="2">
    <source>
        <dbReference type="ARBA" id="ARBA00009320"/>
    </source>
</evidence>
<dbReference type="GO" id="GO:0046394">
    <property type="term" value="P:carboxylic acid biosynthetic process"/>
    <property type="evidence" value="ECO:0007669"/>
    <property type="project" value="UniProtKB-ARBA"/>
</dbReference>
<comment type="similarity">
    <text evidence="2">Belongs to the class-IV pyridoxal-phosphate-dependent aminotransferase family.</text>
</comment>
<accession>A0A6J4KB61</accession>
<dbReference type="Gene3D" id="3.20.10.10">
    <property type="entry name" value="D-amino Acid Aminotransferase, subunit A, domain 2"/>
    <property type="match status" value="1"/>
</dbReference>
<dbReference type="InterPro" id="IPR050571">
    <property type="entry name" value="Class-IV_PLP-Dep_Aminotrnsfr"/>
</dbReference>
<name>A0A6J4KB61_9BACT</name>